<proteinExistence type="inferred from homology"/>
<dbReference type="PROSITE" id="PS51219">
    <property type="entry name" value="DPCK"/>
    <property type="match status" value="1"/>
</dbReference>
<name>A0A7R8X8I0_9CRUS</name>
<dbReference type="InterPro" id="IPR034203">
    <property type="entry name" value="RBM45_RRM1"/>
</dbReference>
<keyword evidence="4 6" id="KW-0694">RNA-binding</keyword>
<evidence type="ECO:0000256" key="5">
    <source>
        <dbReference type="ARBA" id="ARBA00044157"/>
    </source>
</evidence>
<dbReference type="EMBL" id="CAJPEV010000815">
    <property type="protein sequence ID" value="CAG0888769.1"/>
    <property type="molecule type" value="Genomic_DNA"/>
</dbReference>
<gene>
    <name evidence="10" type="ORF">DSTB1V02_LOCUS5123</name>
</gene>
<feature type="domain" description="RRM" evidence="9">
    <location>
        <begin position="35"/>
        <end position="114"/>
    </location>
</feature>
<keyword evidence="2" id="KW-0547">Nucleotide-binding</keyword>
<evidence type="ECO:0000256" key="2">
    <source>
        <dbReference type="ARBA" id="ARBA00022741"/>
    </source>
</evidence>
<feature type="domain" description="RRM" evidence="9">
    <location>
        <begin position="477"/>
        <end position="549"/>
    </location>
</feature>
<dbReference type="CDD" id="cd12366">
    <property type="entry name" value="RRM1_RBM45"/>
    <property type="match status" value="1"/>
</dbReference>
<feature type="region of interest" description="Disordered" evidence="7">
    <location>
        <begin position="339"/>
        <end position="370"/>
    </location>
</feature>
<evidence type="ECO:0000256" key="6">
    <source>
        <dbReference type="PROSITE-ProRule" id="PRU00176"/>
    </source>
</evidence>
<dbReference type="InterPro" id="IPR001977">
    <property type="entry name" value="Depp_CoAkinase"/>
</dbReference>
<comment type="similarity">
    <text evidence="1">Belongs to the CoaE family.</text>
</comment>
<dbReference type="HAMAP" id="MF_00376">
    <property type="entry name" value="Dephospho_CoA_kinase"/>
    <property type="match status" value="1"/>
</dbReference>
<keyword evidence="11" id="KW-1185">Reference proteome</keyword>
<keyword evidence="3" id="KW-0067">ATP-binding</keyword>
<evidence type="ECO:0000256" key="3">
    <source>
        <dbReference type="ARBA" id="ARBA00022840"/>
    </source>
</evidence>
<protein>
    <recommendedName>
        <fullName evidence="5">Dephospho-CoA kinase domain-containing protein</fullName>
    </recommendedName>
</protein>
<dbReference type="PANTHER" id="PTHR48027">
    <property type="entry name" value="HETEROGENEOUS NUCLEAR RIBONUCLEOPROTEIN 87F-RELATED"/>
    <property type="match status" value="1"/>
</dbReference>
<keyword evidence="8" id="KW-0812">Transmembrane</keyword>
<evidence type="ECO:0000313" key="10">
    <source>
        <dbReference type="EMBL" id="CAD7245249.1"/>
    </source>
</evidence>
<dbReference type="FunFam" id="3.40.50.300:FF:000485">
    <property type="entry name" value="Dephospho-CoA kinase CAB5"/>
    <property type="match status" value="1"/>
</dbReference>
<feature type="domain" description="RRM" evidence="9">
    <location>
        <begin position="259"/>
        <end position="340"/>
    </location>
</feature>
<evidence type="ECO:0000256" key="1">
    <source>
        <dbReference type="ARBA" id="ARBA00009018"/>
    </source>
</evidence>
<dbReference type="Gene3D" id="3.30.70.330">
    <property type="match status" value="4"/>
</dbReference>
<feature type="compositionally biased region" description="Polar residues" evidence="7">
    <location>
        <begin position="429"/>
        <end position="446"/>
    </location>
</feature>
<dbReference type="CDD" id="cd12368">
    <property type="entry name" value="RRM3_RBM45"/>
    <property type="match status" value="1"/>
</dbReference>
<dbReference type="InterPro" id="IPR052462">
    <property type="entry name" value="SLIRP/GR-RBP-like"/>
</dbReference>
<dbReference type="InterPro" id="IPR035979">
    <property type="entry name" value="RBD_domain_sf"/>
</dbReference>
<dbReference type="Pfam" id="PF01121">
    <property type="entry name" value="CoaE"/>
    <property type="match status" value="1"/>
</dbReference>
<sequence length="785" mass="86895">MADGRRSSWDKDRDRDNRSSDSDRKEGKYDEPPNSRLFIVCGKTLSEDDFRESFQRFGTIEEIWMVRDRTTGDPKGVTYIKFTKTSEAALAMEEMNGKCIGGHPRPLKVLIAHSRDQGSKREMNEEERLLRLFVVVPKTYTETDIRNHFSEFGEIEHISVVRDRQTKESKGFAYVKYTKMSHAAKAFESCERSFKAVFADPKPQRQIHAPPHLKFEQESFTPLTTSAPTGHIGLGIPTPGMHAFDFLPHNTGQNPDGTTRLTVIASPNLNQDQLWKLFDIVPGLDYCDLRKPSQKRPGQQSRGFAIVVYNNPQSAAYALQKLHGFEYPPGERLIVRFDTSDSSPLPSSHGPGHGMGPSSPYSSFGVRTPAQSHPMLGLRQQTSSSGTGASAATLPKDLAALAETIVQATTIIQAAGLAGAQGALRGVSSQPKLESQSSNGLMTSQLDSSPSSYDPSYCSVKLPSPQPLAPTDSHVAERLFIVCIPTPPPTYVLKDVFGRFGGLIDIYMLHGKNCGYAKYADKAAAEQAILTLHGQDVCGARLKVMEADPQDKSNDSIMFLVGLTGGIASGKSMVASMFQDYGIPVISADEIAREVVLPGTRAWKKIQEEFGSKYITAEGMVDRKALGDLIFQDEIARKKLNAITHPEIYKQIAWHIVKHFFHGHQFVIMELPLLFESGATLSFLHKIIVVTCSKEDQLQRLQERNQLTLGEAEARVNAQWPLDEKCARADYIIHNSGSLSKTEEQVTRMYLELKESYAHLPVRLLVGTVVLGALSTLAYMVVHSH</sequence>
<evidence type="ECO:0000256" key="7">
    <source>
        <dbReference type="SAM" id="MobiDB-lite"/>
    </source>
</evidence>
<feature type="region of interest" description="Disordered" evidence="7">
    <location>
        <begin position="429"/>
        <end position="452"/>
    </location>
</feature>
<keyword evidence="8" id="KW-1133">Transmembrane helix</keyword>
<dbReference type="Gene3D" id="3.40.50.300">
    <property type="entry name" value="P-loop containing nucleotide triphosphate hydrolases"/>
    <property type="match status" value="1"/>
</dbReference>
<dbReference type="NCBIfam" id="TIGR00152">
    <property type="entry name" value="dephospho-CoA kinase"/>
    <property type="match status" value="1"/>
</dbReference>
<keyword evidence="8" id="KW-0472">Membrane</keyword>
<dbReference type="SUPFAM" id="SSF52540">
    <property type="entry name" value="P-loop containing nucleoside triphosphate hydrolases"/>
    <property type="match status" value="1"/>
</dbReference>
<dbReference type="InterPro" id="IPR000504">
    <property type="entry name" value="RRM_dom"/>
</dbReference>
<feature type="compositionally biased region" description="Low complexity" evidence="7">
    <location>
        <begin position="340"/>
        <end position="363"/>
    </location>
</feature>
<dbReference type="CDD" id="cd02022">
    <property type="entry name" value="DPCK"/>
    <property type="match status" value="1"/>
</dbReference>
<dbReference type="Proteomes" id="UP000677054">
    <property type="component" value="Unassembled WGS sequence"/>
</dbReference>
<organism evidence="10">
    <name type="scientific">Darwinula stevensoni</name>
    <dbReference type="NCBI Taxonomy" id="69355"/>
    <lineage>
        <taxon>Eukaryota</taxon>
        <taxon>Metazoa</taxon>
        <taxon>Ecdysozoa</taxon>
        <taxon>Arthropoda</taxon>
        <taxon>Crustacea</taxon>
        <taxon>Oligostraca</taxon>
        <taxon>Ostracoda</taxon>
        <taxon>Podocopa</taxon>
        <taxon>Podocopida</taxon>
        <taxon>Darwinulocopina</taxon>
        <taxon>Darwinuloidea</taxon>
        <taxon>Darwinulidae</taxon>
        <taxon>Darwinula</taxon>
    </lineage>
</organism>
<evidence type="ECO:0000313" key="11">
    <source>
        <dbReference type="Proteomes" id="UP000677054"/>
    </source>
</evidence>
<dbReference type="GO" id="GO:0005737">
    <property type="term" value="C:cytoplasm"/>
    <property type="evidence" value="ECO:0007669"/>
    <property type="project" value="UniProtKB-ARBA"/>
</dbReference>
<dbReference type="GO" id="GO:0003723">
    <property type="term" value="F:RNA binding"/>
    <property type="evidence" value="ECO:0007669"/>
    <property type="project" value="UniProtKB-UniRule"/>
</dbReference>
<dbReference type="InterPro" id="IPR012677">
    <property type="entry name" value="Nucleotide-bd_a/b_plait_sf"/>
</dbReference>
<dbReference type="AlphaFoldDB" id="A0A7R8X8I0"/>
<dbReference type="InterPro" id="IPR034207">
    <property type="entry name" value="RBM45_RRM3"/>
</dbReference>
<dbReference type="OrthoDB" id="78437at2759"/>
<accession>A0A7R8X8I0</accession>
<evidence type="ECO:0000259" key="9">
    <source>
        <dbReference type="PROSITE" id="PS50102"/>
    </source>
</evidence>
<dbReference type="SUPFAM" id="SSF54928">
    <property type="entry name" value="RNA-binding domain, RBD"/>
    <property type="match status" value="3"/>
</dbReference>
<reference evidence="10" key="1">
    <citation type="submission" date="2020-11" db="EMBL/GenBank/DDBJ databases">
        <authorList>
            <person name="Tran Van P."/>
        </authorList>
    </citation>
    <scope>NUCLEOTIDE SEQUENCE</scope>
</reference>
<evidence type="ECO:0000256" key="8">
    <source>
        <dbReference type="SAM" id="Phobius"/>
    </source>
</evidence>
<feature type="region of interest" description="Disordered" evidence="7">
    <location>
        <begin position="1"/>
        <end position="31"/>
    </location>
</feature>
<dbReference type="GO" id="GO:0004140">
    <property type="term" value="F:dephospho-CoA kinase activity"/>
    <property type="evidence" value="ECO:0007669"/>
    <property type="project" value="InterPro"/>
</dbReference>
<dbReference type="EMBL" id="LR900332">
    <property type="protein sequence ID" value="CAD7245249.1"/>
    <property type="molecule type" value="Genomic_DNA"/>
</dbReference>
<dbReference type="GO" id="GO:0005524">
    <property type="term" value="F:ATP binding"/>
    <property type="evidence" value="ECO:0007669"/>
    <property type="project" value="UniProtKB-KW"/>
</dbReference>
<dbReference type="GO" id="GO:0015937">
    <property type="term" value="P:coenzyme A biosynthetic process"/>
    <property type="evidence" value="ECO:0007669"/>
    <property type="project" value="InterPro"/>
</dbReference>
<dbReference type="SMART" id="SM00360">
    <property type="entry name" value="RRM"/>
    <property type="match status" value="4"/>
</dbReference>
<dbReference type="Pfam" id="PF00076">
    <property type="entry name" value="RRM_1"/>
    <property type="match status" value="4"/>
</dbReference>
<feature type="transmembrane region" description="Helical" evidence="8">
    <location>
        <begin position="764"/>
        <end position="782"/>
    </location>
</feature>
<feature type="domain" description="RRM" evidence="9">
    <location>
        <begin position="136"/>
        <end position="201"/>
    </location>
</feature>
<dbReference type="PROSITE" id="PS50102">
    <property type="entry name" value="RRM"/>
    <property type="match status" value="4"/>
</dbReference>
<evidence type="ECO:0000256" key="4">
    <source>
        <dbReference type="ARBA" id="ARBA00022884"/>
    </source>
</evidence>
<dbReference type="InterPro" id="IPR027417">
    <property type="entry name" value="P-loop_NTPase"/>
</dbReference>